<keyword evidence="7" id="KW-0328">Glycosyltransferase</keyword>
<evidence type="ECO:0000256" key="1">
    <source>
        <dbReference type="ARBA" id="ARBA00001946"/>
    </source>
</evidence>
<dbReference type="GO" id="GO:0046872">
    <property type="term" value="F:metal ion binding"/>
    <property type="evidence" value="ECO:0007669"/>
    <property type="project" value="UniProtKB-KW"/>
</dbReference>
<dbReference type="AlphaFoldDB" id="A0A8R2R3B9"/>
<evidence type="ECO:0000256" key="10">
    <source>
        <dbReference type="ARBA" id="ARBA00022755"/>
    </source>
</evidence>
<evidence type="ECO:0000256" key="15">
    <source>
        <dbReference type="ARBA" id="ARBA00033770"/>
    </source>
</evidence>
<dbReference type="Pfam" id="PF13522">
    <property type="entry name" value="GATase_6"/>
    <property type="match status" value="1"/>
</dbReference>
<dbReference type="InterPro" id="IPR017932">
    <property type="entry name" value="GATase_2_dom"/>
</dbReference>
<keyword evidence="13" id="KW-0408">Iron</keyword>
<dbReference type="Gene3D" id="3.40.50.2020">
    <property type="match status" value="2"/>
</dbReference>
<accession>A0A8R2R3B9</accession>
<reference evidence="21" key="1">
    <citation type="journal article" date="2008" name="Insect Biochem. Mol. Biol.">
        <title>The genome of a lepidopteran model insect, the silkworm Bombyx mori.</title>
        <authorList>
            <consortium name="International Silkworm Genome Consortium"/>
        </authorList>
    </citation>
    <scope>NUCLEOTIDE SEQUENCE [LARGE SCALE GENOMIC DNA]</scope>
    <source>
        <strain evidence="21">p50T</strain>
    </source>
</reference>
<evidence type="ECO:0000256" key="7">
    <source>
        <dbReference type="ARBA" id="ARBA00022676"/>
    </source>
</evidence>
<evidence type="ECO:0000256" key="18">
    <source>
        <dbReference type="SAM" id="MobiDB-lite"/>
    </source>
</evidence>
<dbReference type="FunFam" id="3.60.20.10:FF:000047">
    <property type="entry name" value="Amidophosphoribosyltransferase"/>
    <property type="match status" value="1"/>
</dbReference>
<dbReference type="InterPro" id="IPR029057">
    <property type="entry name" value="PRTase-like"/>
</dbReference>
<evidence type="ECO:0000256" key="6">
    <source>
        <dbReference type="ARBA" id="ARBA00022485"/>
    </source>
</evidence>
<keyword evidence="9" id="KW-0479">Metal-binding</keyword>
<evidence type="ECO:0000256" key="3">
    <source>
        <dbReference type="ARBA" id="ARBA00005209"/>
    </source>
</evidence>
<evidence type="ECO:0000256" key="12">
    <source>
        <dbReference type="ARBA" id="ARBA00022962"/>
    </source>
</evidence>
<comment type="cofactor">
    <cofactor evidence="1">
        <name>Mg(2+)</name>
        <dbReference type="ChEBI" id="CHEBI:18420"/>
    </cofactor>
</comment>
<keyword evidence="8" id="KW-0808">Transferase</keyword>
<evidence type="ECO:0000256" key="4">
    <source>
        <dbReference type="ARBA" id="ARBA00010138"/>
    </source>
</evidence>
<keyword evidence="12" id="KW-0315">Glutamine amidotransferase</keyword>
<evidence type="ECO:0000259" key="19">
    <source>
        <dbReference type="PROSITE" id="PS51278"/>
    </source>
</evidence>
<organism evidence="20 21">
    <name type="scientific">Bombyx mori</name>
    <name type="common">Silk moth</name>
    <dbReference type="NCBI Taxonomy" id="7091"/>
    <lineage>
        <taxon>Eukaryota</taxon>
        <taxon>Metazoa</taxon>
        <taxon>Ecdysozoa</taxon>
        <taxon>Arthropoda</taxon>
        <taxon>Hexapoda</taxon>
        <taxon>Insecta</taxon>
        <taxon>Pterygota</taxon>
        <taxon>Neoptera</taxon>
        <taxon>Endopterygota</taxon>
        <taxon>Lepidoptera</taxon>
        <taxon>Glossata</taxon>
        <taxon>Ditrysia</taxon>
        <taxon>Bombycoidea</taxon>
        <taxon>Bombycidae</taxon>
        <taxon>Bombycinae</taxon>
        <taxon>Bombyx</taxon>
    </lineage>
</organism>
<dbReference type="GO" id="GO:0004044">
    <property type="term" value="F:amidophosphoribosyltransferase activity"/>
    <property type="evidence" value="ECO:0007669"/>
    <property type="project" value="UniProtKB-EC"/>
</dbReference>
<dbReference type="InterPro" id="IPR005854">
    <property type="entry name" value="PurF"/>
</dbReference>
<evidence type="ECO:0000256" key="11">
    <source>
        <dbReference type="ARBA" id="ARBA00022842"/>
    </source>
</evidence>
<comment type="catalytic activity">
    <reaction evidence="17">
        <text>5-phospho-beta-D-ribosylamine + L-glutamate + diphosphate = 5-phospho-alpha-D-ribose 1-diphosphate + L-glutamine + H2O</text>
        <dbReference type="Rhea" id="RHEA:14905"/>
        <dbReference type="ChEBI" id="CHEBI:15377"/>
        <dbReference type="ChEBI" id="CHEBI:29985"/>
        <dbReference type="ChEBI" id="CHEBI:33019"/>
        <dbReference type="ChEBI" id="CHEBI:58017"/>
        <dbReference type="ChEBI" id="CHEBI:58359"/>
        <dbReference type="ChEBI" id="CHEBI:58681"/>
        <dbReference type="EC" id="2.4.2.14"/>
    </reaction>
    <physiologicalReaction direction="right-to-left" evidence="17">
        <dbReference type="Rhea" id="RHEA:14907"/>
    </physiologicalReaction>
</comment>
<keyword evidence="10" id="KW-0658">Purine biosynthesis</keyword>
<dbReference type="Gene3D" id="3.60.20.10">
    <property type="entry name" value="Glutamine Phosphoribosylpyrophosphate, subunit 1, domain 1"/>
    <property type="match status" value="2"/>
</dbReference>
<dbReference type="GO" id="GO:0006164">
    <property type="term" value="P:purine nucleotide biosynthetic process"/>
    <property type="evidence" value="ECO:0007669"/>
    <property type="project" value="UniProtKB-KW"/>
</dbReference>
<comment type="cofactor">
    <cofactor evidence="2">
        <name>[4Fe-4S] cluster</name>
        <dbReference type="ChEBI" id="CHEBI:49883"/>
    </cofactor>
</comment>
<dbReference type="EC" id="2.4.2.14" evidence="5"/>
<dbReference type="EnsemblMetazoa" id="XM_038015753.1">
    <property type="protein sequence ID" value="XP_037871681.1"/>
    <property type="gene ID" value="LOC101744993"/>
</dbReference>
<dbReference type="PANTHER" id="PTHR11907">
    <property type="entry name" value="AMIDOPHOSPHORIBOSYLTRANSFERASE"/>
    <property type="match status" value="1"/>
</dbReference>
<evidence type="ECO:0000313" key="21">
    <source>
        <dbReference type="Proteomes" id="UP000005204"/>
    </source>
</evidence>
<dbReference type="HAMAP" id="MF_01931">
    <property type="entry name" value="PurF"/>
    <property type="match status" value="1"/>
</dbReference>
<evidence type="ECO:0000256" key="17">
    <source>
        <dbReference type="ARBA" id="ARBA00048545"/>
    </source>
</evidence>
<proteinExistence type="inferred from homology"/>
<dbReference type="CDD" id="cd00715">
    <property type="entry name" value="GPATase_N"/>
    <property type="match status" value="1"/>
</dbReference>
<sequence>MDGPAGPSPCQNEQRMNSEAMKRLGADDSGCHCDRTQPEVKIKSKRYGRGAVESGLTHECGVFGAIGTGKWPTQVDIPQVICLGLVALQHRGQESAGIVTSEGVSARTFNSHKGMGLINNIFNDEAMKNLKGNLGIGHTRYSTSAASEEVNCQPFVVHTAHGALAVAHNGELVNCSSLRRMVLGRGVGLSTHSDSELITQALCLNPPEGESDGPDWPARINHLMRLAPLSYSLVIMLKDKIYAVRDPYGNRPLCLGKILPLGSSYIYKKSSAQHEAVLMNGCAKNGVDDRAEGWVVSSESCGFLSIGARYVREVLPGEIVEMSSHGIRTVDVVERPAGNHQAFCIFEYVYFARADSMFEGQMVYSARMQCGRMLARESAVDADIVSSVPESGTAAAHGYARQVHPHSVRRHYRRALTARRTPTSCPPCPSPARRPRTATHDRYTRTLCAGTTDAHSQRGGRRHRVLRARVRHGGRARLRTTGTPALCAPALQTRTHSAADADIVSSVPESGTAAAHGYARQVHPHSVRWHYRRALTARRTLTSCPPCPSPARRPRTATHDRYTRTLCAGTTDAHSQRGGRRHRVLRARVRHGGRARLRTTGTPALCAPALQTRTHSAADADIVSSVPESGTAAAHGYARQSGIPFMEVLCKNRYVGRTFIQPSTRLRQLGVAKKFGALSENVKGKRIVLIDDSIVRGNTIGPIIKLLRDAGAAEVHIRIASPPLKYPCYMGINIPTREELIANKMDSFKLAEHVGADSLEYLSVEGLVSAIHYNMRTPPDGVGGHCTACLTGDYPGGLPDDVDW</sequence>
<evidence type="ECO:0000256" key="8">
    <source>
        <dbReference type="ARBA" id="ARBA00022679"/>
    </source>
</evidence>
<name>A0A8R2R3B9_BOMMO</name>
<evidence type="ECO:0000256" key="16">
    <source>
        <dbReference type="ARBA" id="ARBA00033776"/>
    </source>
</evidence>
<protein>
    <recommendedName>
        <fullName evidence="15">Amidophosphoribosyltransferase</fullName>
        <ecNumber evidence="5">2.4.2.14</ecNumber>
    </recommendedName>
    <alternativeName>
        <fullName evidence="16">Glutamine phosphoribosylpyrophosphate amidotransferase</fullName>
    </alternativeName>
</protein>
<evidence type="ECO:0000256" key="9">
    <source>
        <dbReference type="ARBA" id="ARBA00022723"/>
    </source>
</evidence>
<keyword evidence="11" id="KW-0460">Magnesium</keyword>
<comment type="similarity">
    <text evidence="4">In the C-terminal section; belongs to the purine/pyrimidine phosphoribosyltransferase family.</text>
</comment>
<keyword evidence="14" id="KW-0411">Iron-sulfur</keyword>
<dbReference type="InterPro" id="IPR000836">
    <property type="entry name" value="PRTase_dom"/>
</dbReference>
<feature type="domain" description="Glutamine amidotransferase type-2" evidence="19">
    <location>
        <begin position="60"/>
        <end position="325"/>
    </location>
</feature>
<dbReference type="GO" id="GO:0051539">
    <property type="term" value="F:4 iron, 4 sulfur cluster binding"/>
    <property type="evidence" value="ECO:0007669"/>
    <property type="project" value="UniProtKB-KW"/>
</dbReference>
<evidence type="ECO:0000256" key="13">
    <source>
        <dbReference type="ARBA" id="ARBA00023004"/>
    </source>
</evidence>
<dbReference type="SUPFAM" id="SSF56235">
    <property type="entry name" value="N-terminal nucleophile aminohydrolases (Ntn hydrolases)"/>
    <property type="match status" value="1"/>
</dbReference>
<evidence type="ECO:0000256" key="14">
    <source>
        <dbReference type="ARBA" id="ARBA00023014"/>
    </source>
</evidence>
<dbReference type="InterPro" id="IPR029055">
    <property type="entry name" value="Ntn_hydrolases_N"/>
</dbReference>
<dbReference type="CDD" id="cd06223">
    <property type="entry name" value="PRTases_typeI"/>
    <property type="match status" value="1"/>
</dbReference>
<evidence type="ECO:0000256" key="5">
    <source>
        <dbReference type="ARBA" id="ARBA00011941"/>
    </source>
</evidence>
<keyword evidence="6" id="KW-0004">4Fe-4S</keyword>
<dbReference type="InterPro" id="IPR035584">
    <property type="entry name" value="PurF_N"/>
</dbReference>
<evidence type="ECO:0000313" key="20">
    <source>
        <dbReference type="EnsemblMetazoa" id="XP_037871681.1"/>
    </source>
</evidence>
<dbReference type="GO" id="GO:0009113">
    <property type="term" value="P:purine nucleobase biosynthetic process"/>
    <property type="evidence" value="ECO:0007669"/>
    <property type="project" value="InterPro"/>
</dbReference>
<evidence type="ECO:0000256" key="2">
    <source>
        <dbReference type="ARBA" id="ARBA00001966"/>
    </source>
</evidence>
<comment type="pathway">
    <text evidence="3">Purine metabolism; IMP biosynthesis via de novo pathway; N(1)-(5-phospho-D-ribosyl)glycinamide from 5-phospho-alpha-D-ribose 1-diphosphate: step 1/2.</text>
</comment>
<keyword evidence="21" id="KW-1185">Reference proteome</keyword>
<dbReference type="Proteomes" id="UP000005204">
    <property type="component" value="Unassembled WGS sequence"/>
</dbReference>
<feature type="region of interest" description="Disordered" evidence="18">
    <location>
        <begin position="418"/>
        <end position="437"/>
    </location>
</feature>
<dbReference type="SUPFAM" id="SSF53271">
    <property type="entry name" value="PRTase-like"/>
    <property type="match status" value="2"/>
</dbReference>
<reference evidence="20" key="2">
    <citation type="submission" date="2022-06" db="UniProtKB">
        <authorList>
            <consortium name="EnsemblMetazoa"/>
        </authorList>
    </citation>
    <scope>IDENTIFICATION</scope>
    <source>
        <strain evidence="20">p50T (Dazao)</strain>
    </source>
</reference>
<dbReference type="Pfam" id="PF00156">
    <property type="entry name" value="Pribosyltran"/>
    <property type="match status" value="1"/>
</dbReference>
<dbReference type="PROSITE" id="PS51278">
    <property type="entry name" value="GATASE_TYPE_2"/>
    <property type="match status" value="1"/>
</dbReference>